<dbReference type="EMBL" id="CAXDID020000066">
    <property type="protein sequence ID" value="CAL6012559.1"/>
    <property type="molecule type" value="Genomic_DNA"/>
</dbReference>
<keyword evidence="3" id="KW-1185">Reference proteome</keyword>
<evidence type="ECO:0000313" key="1">
    <source>
        <dbReference type="EMBL" id="CAI9945655.1"/>
    </source>
</evidence>
<comment type="caution">
    <text evidence="1">The sequence shown here is derived from an EMBL/GenBank/DDBJ whole genome shotgun (WGS) entry which is preliminary data.</text>
</comment>
<proteinExistence type="predicted"/>
<protein>
    <submittedName>
        <fullName evidence="2">Hypothetical_protein</fullName>
    </submittedName>
</protein>
<evidence type="ECO:0000313" key="2">
    <source>
        <dbReference type="EMBL" id="CAL6012559.1"/>
    </source>
</evidence>
<name>A0AA86U7A2_9EUKA</name>
<evidence type="ECO:0000313" key="3">
    <source>
        <dbReference type="Proteomes" id="UP001642409"/>
    </source>
</evidence>
<gene>
    <name evidence="2" type="ORF">HINF_LOCUS23365</name>
    <name evidence="1" type="ORF">HINF_LOCUS33300</name>
</gene>
<organism evidence="1">
    <name type="scientific">Hexamita inflata</name>
    <dbReference type="NCBI Taxonomy" id="28002"/>
    <lineage>
        <taxon>Eukaryota</taxon>
        <taxon>Metamonada</taxon>
        <taxon>Diplomonadida</taxon>
        <taxon>Hexamitidae</taxon>
        <taxon>Hexamitinae</taxon>
        <taxon>Hexamita</taxon>
    </lineage>
</organism>
<dbReference type="EMBL" id="CATOUU010000747">
    <property type="protein sequence ID" value="CAI9945655.1"/>
    <property type="molecule type" value="Genomic_DNA"/>
</dbReference>
<reference evidence="2 3" key="2">
    <citation type="submission" date="2024-07" db="EMBL/GenBank/DDBJ databases">
        <authorList>
            <person name="Akdeniz Z."/>
        </authorList>
    </citation>
    <scope>NUCLEOTIDE SEQUENCE [LARGE SCALE GENOMIC DNA]</scope>
</reference>
<accession>A0AA86U7A2</accession>
<sequence>MDNYYLNVEDVRKVGEHNIKGYVQNIFNKNNKFYYFKLKDFNTTKTMFCCLHYRKYSEVTLQNFYNLENKCVNIQNAVIRFTSYQIQMVDEENYEENEEYEEQSEFMAFVDPCKTSLNIKNEL</sequence>
<reference evidence="1" key="1">
    <citation type="submission" date="2023-06" db="EMBL/GenBank/DDBJ databases">
        <authorList>
            <person name="Kurt Z."/>
        </authorList>
    </citation>
    <scope>NUCLEOTIDE SEQUENCE</scope>
</reference>
<dbReference type="Proteomes" id="UP001642409">
    <property type="component" value="Unassembled WGS sequence"/>
</dbReference>
<dbReference type="AlphaFoldDB" id="A0AA86U7A2"/>